<evidence type="ECO:0000256" key="3">
    <source>
        <dbReference type="ARBA" id="ARBA00004663"/>
    </source>
</evidence>
<dbReference type="GO" id="GO:0005886">
    <property type="term" value="C:plasma membrane"/>
    <property type="evidence" value="ECO:0007669"/>
    <property type="project" value="UniProtKB-SubCell"/>
</dbReference>
<keyword evidence="7" id="KW-1003">Cell membrane</keyword>
<dbReference type="GO" id="GO:0051073">
    <property type="term" value="F:adenosylcobinamide-GDP ribazoletransferase activity"/>
    <property type="evidence" value="ECO:0007669"/>
    <property type="project" value="UniProtKB-EC"/>
</dbReference>
<accession>A0A3B1BCI9</accession>
<dbReference type="PANTHER" id="PTHR34148:SF1">
    <property type="entry name" value="ADENOSYLCOBINAMIDE-GDP RIBAZOLETRANSFERASE"/>
    <property type="match status" value="1"/>
</dbReference>
<dbReference type="InterPro" id="IPR003805">
    <property type="entry name" value="CobS"/>
</dbReference>
<dbReference type="NCBIfam" id="TIGR00317">
    <property type="entry name" value="cobS"/>
    <property type="match status" value="1"/>
</dbReference>
<dbReference type="UniPathway" id="UPA00148">
    <property type="reaction ID" value="UER00238"/>
</dbReference>
<evidence type="ECO:0000256" key="1">
    <source>
        <dbReference type="ARBA" id="ARBA00001946"/>
    </source>
</evidence>
<evidence type="ECO:0000256" key="13">
    <source>
        <dbReference type="ARBA" id="ARBA00023136"/>
    </source>
</evidence>
<dbReference type="EC" id="2.7.8.26" evidence="5"/>
<evidence type="ECO:0000256" key="15">
    <source>
        <dbReference type="ARBA" id="ARBA00032605"/>
    </source>
</evidence>
<evidence type="ECO:0000256" key="4">
    <source>
        <dbReference type="ARBA" id="ARBA00010561"/>
    </source>
</evidence>
<evidence type="ECO:0000256" key="10">
    <source>
        <dbReference type="ARBA" id="ARBA00022692"/>
    </source>
</evidence>
<feature type="transmembrane region" description="Helical" evidence="19">
    <location>
        <begin position="178"/>
        <end position="211"/>
    </location>
</feature>
<comment type="cofactor">
    <cofactor evidence="1">
        <name>Mg(2+)</name>
        <dbReference type="ChEBI" id="CHEBI:18420"/>
    </cofactor>
</comment>
<keyword evidence="10 19" id="KW-0812">Transmembrane</keyword>
<keyword evidence="11" id="KW-0460">Magnesium</keyword>
<evidence type="ECO:0000256" key="7">
    <source>
        <dbReference type="ARBA" id="ARBA00022475"/>
    </source>
</evidence>
<evidence type="ECO:0000256" key="9">
    <source>
        <dbReference type="ARBA" id="ARBA00022679"/>
    </source>
</evidence>
<organism evidence="20">
    <name type="scientific">hydrothermal vent metagenome</name>
    <dbReference type="NCBI Taxonomy" id="652676"/>
    <lineage>
        <taxon>unclassified sequences</taxon>
        <taxon>metagenomes</taxon>
        <taxon>ecological metagenomes</taxon>
    </lineage>
</organism>
<feature type="transmembrane region" description="Helical" evidence="19">
    <location>
        <begin position="34"/>
        <end position="52"/>
    </location>
</feature>
<feature type="transmembrane region" description="Helical" evidence="19">
    <location>
        <begin position="59"/>
        <end position="78"/>
    </location>
</feature>
<comment type="subcellular location">
    <subcellularLocation>
        <location evidence="2">Cell membrane</location>
        <topology evidence="2">Multi-pass membrane protein</topology>
    </subcellularLocation>
</comment>
<dbReference type="PANTHER" id="PTHR34148">
    <property type="entry name" value="ADENOSYLCOBINAMIDE-GDP RIBAZOLETRANSFERASE"/>
    <property type="match status" value="1"/>
</dbReference>
<feature type="transmembrane region" description="Helical" evidence="19">
    <location>
        <begin position="109"/>
        <end position="128"/>
    </location>
</feature>
<comment type="function">
    <text evidence="14">Joins adenosylcobinamide-GDP and alpha-ribazole to generate adenosylcobalamin (Ado-cobalamin). Also synthesizes adenosylcobalamin 5'-phosphate from adenosylcobinamide-GDP and alpha-ribazole 5'-phosphate.</text>
</comment>
<dbReference type="AlphaFoldDB" id="A0A3B1BCI9"/>
<name>A0A3B1BCI9_9ZZZZ</name>
<evidence type="ECO:0000256" key="5">
    <source>
        <dbReference type="ARBA" id="ARBA00013200"/>
    </source>
</evidence>
<comment type="pathway">
    <text evidence="3">Cofactor biosynthesis; adenosylcobalamin biosynthesis; adenosylcobalamin from cob(II)yrinate a,c-diamide: step 7/7.</text>
</comment>
<evidence type="ECO:0000256" key="2">
    <source>
        <dbReference type="ARBA" id="ARBA00004651"/>
    </source>
</evidence>
<keyword evidence="12 19" id="KW-1133">Transmembrane helix</keyword>
<gene>
    <name evidence="20" type="ORF">MNBD_NITROSPINAE04-2559</name>
</gene>
<reference evidence="20" key="1">
    <citation type="submission" date="2018-06" db="EMBL/GenBank/DDBJ databases">
        <authorList>
            <person name="Zhirakovskaya E."/>
        </authorList>
    </citation>
    <scope>NUCLEOTIDE SEQUENCE</scope>
</reference>
<dbReference type="GO" id="GO:0009236">
    <property type="term" value="P:cobalamin biosynthetic process"/>
    <property type="evidence" value="ECO:0007669"/>
    <property type="project" value="UniProtKB-UniPathway"/>
</dbReference>
<evidence type="ECO:0000256" key="8">
    <source>
        <dbReference type="ARBA" id="ARBA00022573"/>
    </source>
</evidence>
<dbReference type="EMBL" id="UOGA01000053">
    <property type="protein sequence ID" value="VAX15996.1"/>
    <property type="molecule type" value="Genomic_DNA"/>
</dbReference>
<evidence type="ECO:0000256" key="11">
    <source>
        <dbReference type="ARBA" id="ARBA00022842"/>
    </source>
</evidence>
<evidence type="ECO:0000256" key="12">
    <source>
        <dbReference type="ARBA" id="ARBA00022989"/>
    </source>
</evidence>
<dbReference type="HAMAP" id="MF_00719">
    <property type="entry name" value="CobS"/>
    <property type="match status" value="1"/>
</dbReference>
<evidence type="ECO:0000256" key="14">
    <source>
        <dbReference type="ARBA" id="ARBA00025228"/>
    </source>
</evidence>
<evidence type="ECO:0000256" key="17">
    <source>
        <dbReference type="ARBA" id="ARBA00048623"/>
    </source>
</evidence>
<dbReference type="Pfam" id="PF02654">
    <property type="entry name" value="CobS"/>
    <property type="match status" value="1"/>
</dbReference>
<feature type="transmembrane region" description="Helical" evidence="19">
    <location>
        <begin position="135"/>
        <end position="158"/>
    </location>
</feature>
<comment type="catalytic activity">
    <reaction evidence="17">
        <text>alpha-ribazole + adenosylcob(III)inamide-GDP = adenosylcob(III)alamin + GMP + H(+)</text>
        <dbReference type="Rhea" id="RHEA:16049"/>
        <dbReference type="ChEBI" id="CHEBI:10329"/>
        <dbReference type="ChEBI" id="CHEBI:15378"/>
        <dbReference type="ChEBI" id="CHEBI:18408"/>
        <dbReference type="ChEBI" id="CHEBI:58115"/>
        <dbReference type="ChEBI" id="CHEBI:60487"/>
        <dbReference type="EC" id="2.7.8.26"/>
    </reaction>
</comment>
<keyword evidence="8" id="KW-0169">Cobalamin biosynthesis</keyword>
<comment type="similarity">
    <text evidence="4">Belongs to the CobS family.</text>
</comment>
<evidence type="ECO:0000256" key="18">
    <source>
        <dbReference type="ARBA" id="ARBA00049504"/>
    </source>
</evidence>
<protein>
    <recommendedName>
        <fullName evidence="6">Adenosylcobinamide-GDP ribazoletransferase</fullName>
        <ecNumber evidence="5">2.7.8.26</ecNumber>
    </recommendedName>
    <alternativeName>
        <fullName evidence="16">Cobalamin synthase</fullName>
    </alternativeName>
    <alternativeName>
        <fullName evidence="15">Cobalamin-5'-phosphate synthase</fullName>
    </alternativeName>
</protein>
<proteinExistence type="inferred from homology"/>
<dbReference type="GO" id="GO:0008818">
    <property type="term" value="F:cobalamin 5'-phosphate synthase activity"/>
    <property type="evidence" value="ECO:0007669"/>
    <property type="project" value="InterPro"/>
</dbReference>
<evidence type="ECO:0000256" key="19">
    <source>
        <dbReference type="SAM" id="Phobius"/>
    </source>
</evidence>
<sequence length="249" mass="26033">MKKFFSAVSFLTALPVPAKYESEPGDLSESVNYFMVVGGCIGVALIIIDWTLLSFTPVWVSATMLVIAMSAVSGALHMDGLADSADAFFSGAGKERALEIMKDSACGPMGALSILSVFTLKVASLASIPADVRWMALLAAPLAGRCAMVAALSAMPYVRNSNGLGTAFEPGQNPARAWWASLVLLGVSLLTFGFPGFWVALGAVSTAVLFMIYCDRKLGGMTGDTYGALCEICETATLVIASAMLMKGV</sequence>
<evidence type="ECO:0000256" key="16">
    <source>
        <dbReference type="ARBA" id="ARBA00032853"/>
    </source>
</evidence>
<evidence type="ECO:0000256" key="6">
    <source>
        <dbReference type="ARBA" id="ARBA00015850"/>
    </source>
</evidence>
<comment type="catalytic activity">
    <reaction evidence="18">
        <text>alpha-ribazole 5'-phosphate + adenosylcob(III)inamide-GDP = adenosylcob(III)alamin 5'-phosphate + GMP + H(+)</text>
        <dbReference type="Rhea" id="RHEA:23560"/>
        <dbReference type="ChEBI" id="CHEBI:15378"/>
        <dbReference type="ChEBI" id="CHEBI:57918"/>
        <dbReference type="ChEBI" id="CHEBI:58115"/>
        <dbReference type="ChEBI" id="CHEBI:60487"/>
        <dbReference type="ChEBI" id="CHEBI:60493"/>
        <dbReference type="EC" id="2.7.8.26"/>
    </reaction>
</comment>
<evidence type="ECO:0000313" key="20">
    <source>
        <dbReference type="EMBL" id="VAX15996.1"/>
    </source>
</evidence>
<keyword evidence="13 19" id="KW-0472">Membrane</keyword>
<keyword evidence="9 20" id="KW-0808">Transferase</keyword>